<protein>
    <recommendedName>
        <fullName evidence="1">DUF2382 domain-containing protein</fullName>
    </recommendedName>
</protein>
<dbReference type="RefSeq" id="WP_146903287.1">
    <property type="nucleotide sequence ID" value="NZ_BAAARM010000003.1"/>
</dbReference>
<reference evidence="2 3" key="1">
    <citation type="submission" date="2019-07" db="EMBL/GenBank/DDBJ databases">
        <title>Whole genome shotgun sequence of Cellulomonas aerilata NBRC 106308.</title>
        <authorList>
            <person name="Hosoyama A."/>
            <person name="Uohara A."/>
            <person name="Ohji S."/>
            <person name="Ichikawa N."/>
        </authorList>
    </citation>
    <scope>NUCLEOTIDE SEQUENCE [LARGE SCALE GENOMIC DNA]</scope>
    <source>
        <strain evidence="2 3">NBRC 106308</strain>
    </source>
</reference>
<accession>A0A512DCM3</accession>
<feature type="domain" description="DUF2382" evidence="1">
    <location>
        <begin position="18"/>
        <end position="132"/>
    </location>
</feature>
<dbReference type="PANTHER" id="PTHR38463">
    <property type="entry name" value="STRESS RESPONSE PROTEIN YSNF"/>
    <property type="match status" value="1"/>
</dbReference>
<proteinExistence type="predicted"/>
<name>A0A512DCM3_9CELL</name>
<comment type="caution">
    <text evidence="2">The sequence shown here is derived from an EMBL/GenBank/DDBJ whole genome shotgun (WGS) entry which is preliminary data.</text>
</comment>
<dbReference type="InterPro" id="IPR019060">
    <property type="entry name" value="DUF2382"/>
</dbReference>
<evidence type="ECO:0000313" key="3">
    <source>
        <dbReference type="Proteomes" id="UP000321181"/>
    </source>
</evidence>
<dbReference type="EMBL" id="BJYY01000013">
    <property type="protein sequence ID" value="GEO34177.1"/>
    <property type="molecule type" value="Genomic_DNA"/>
</dbReference>
<dbReference type="Proteomes" id="UP000321181">
    <property type="component" value="Unassembled WGS sequence"/>
</dbReference>
<gene>
    <name evidence="2" type="ORF">CAE01nite_19020</name>
</gene>
<sequence length="141" mass="15682">MTAPTPDRRGADHVEVIRSEQRLVTGVERRVSGRVRIAKRVVTEERTVTVTVRREELVVEHLPADPTTDAAGTTAVAPAPHGTDAVLTFVLSEEVPQVSVRSVPRERVSAYVDRVTTLEVLTDDVAHERVEVDVEDLRDRR</sequence>
<evidence type="ECO:0000313" key="2">
    <source>
        <dbReference type="EMBL" id="GEO34177.1"/>
    </source>
</evidence>
<dbReference type="Pfam" id="PF09557">
    <property type="entry name" value="DUF2382"/>
    <property type="match status" value="1"/>
</dbReference>
<evidence type="ECO:0000259" key="1">
    <source>
        <dbReference type="Pfam" id="PF09557"/>
    </source>
</evidence>
<keyword evidence="3" id="KW-1185">Reference proteome</keyword>
<dbReference type="InterPro" id="IPR052967">
    <property type="entry name" value="Stress_Response_Assoc"/>
</dbReference>
<dbReference type="PANTHER" id="PTHR38463:SF1">
    <property type="entry name" value="STRESS RESPONSE PROTEIN YSNF"/>
    <property type="match status" value="1"/>
</dbReference>
<dbReference type="AlphaFoldDB" id="A0A512DCM3"/>
<organism evidence="2 3">
    <name type="scientific">Cellulomonas aerilata</name>
    <dbReference type="NCBI Taxonomy" id="515326"/>
    <lineage>
        <taxon>Bacteria</taxon>
        <taxon>Bacillati</taxon>
        <taxon>Actinomycetota</taxon>
        <taxon>Actinomycetes</taxon>
        <taxon>Micrococcales</taxon>
        <taxon>Cellulomonadaceae</taxon>
        <taxon>Cellulomonas</taxon>
    </lineage>
</organism>